<dbReference type="PROSITE" id="PS51257">
    <property type="entry name" value="PROKAR_LIPOPROTEIN"/>
    <property type="match status" value="1"/>
</dbReference>
<dbReference type="Pfam" id="PF15892">
    <property type="entry name" value="BNR_4"/>
    <property type="match status" value="1"/>
</dbReference>
<proteinExistence type="predicted"/>
<sequence length="571" mass="65039">MLSLKQNGHTCLFKLRKMLLPTLISAGVLVVSACSSSLNDKSEQVFLETRAELIEKLSAQDNTFSALQAQINTDDPESAEYWRWRIDQYLYGQYPEYQPIYNTYTQGKTFQQIYDLPPEQLGPKKPQPLNTPELPDGYFTENLPGNPHHGWHDVVDDKVYISYQGQLTDPYVAIYNLKSQQWDGPNKAAESTLSKGERKIDSHGRPIIELDSKGHIHIVYGGHGGEREDGLNPLSIDTPHAGGRMLHVMSAKPYDISEFVYVNDITPFASYTASEKMANGDIYLFTRAGTHKSPWVYYKMKSGEQRFEPPVVITWPTPQKDNPINVDTFYITPLKISDTEIAISSLWHECNFNEVHNKENYGRINSYYMKLDTTTDTFYNAQQQKLTLPITLATANQKTLAFDSTQREETPFGTSPIIREDNVPAVAYQARTKNYREWRMTAFENGEWKHSQPMPNTVNRTLFDSSNRQIDKIMRLEILANNPNKNTALVIYKNAQGKSVFATAQRQDNTVQNWHVTKAHLSLANTRLSMEPIKNESGDVVAAIVNIKKGAAQRLYLWHEGQFRANNLLAN</sequence>
<dbReference type="RefSeq" id="WP_268076651.1">
    <property type="nucleotide sequence ID" value="NZ_CP109966.1"/>
</dbReference>
<organism evidence="1 2">
    <name type="scientific">Catenovulum adriaticum</name>
    <dbReference type="NCBI Taxonomy" id="2984846"/>
    <lineage>
        <taxon>Bacteria</taxon>
        <taxon>Pseudomonadati</taxon>
        <taxon>Pseudomonadota</taxon>
        <taxon>Gammaproteobacteria</taxon>
        <taxon>Alteromonadales</taxon>
        <taxon>Alteromonadaceae</taxon>
        <taxon>Catenovulum</taxon>
    </lineage>
</organism>
<dbReference type="EMBL" id="CP109966">
    <property type="protein sequence ID" value="WAJ71931.1"/>
    <property type="molecule type" value="Genomic_DNA"/>
</dbReference>
<accession>A0ABY7AS31</accession>
<evidence type="ECO:0000313" key="1">
    <source>
        <dbReference type="EMBL" id="WAJ71931.1"/>
    </source>
</evidence>
<gene>
    <name evidence="1" type="ORF">OLW01_14490</name>
</gene>
<keyword evidence="2" id="KW-1185">Reference proteome</keyword>
<keyword evidence="1" id="KW-0614">Plasmid</keyword>
<evidence type="ECO:0000313" key="2">
    <source>
        <dbReference type="Proteomes" id="UP001163726"/>
    </source>
</evidence>
<geneLocation type="plasmid" evidence="1 2">
    <name>pCadTS8_1</name>
</geneLocation>
<dbReference type="Proteomes" id="UP001163726">
    <property type="component" value="Plasmid pCadTS8_1"/>
</dbReference>
<reference evidence="1" key="1">
    <citation type="submission" date="2022-10" db="EMBL/GenBank/DDBJ databases">
        <title>Catenovulum adriacola sp. nov. isolated in the Harbour of Susak.</title>
        <authorList>
            <person name="Schoch T."/>
            <person name="Reich S.J."/>
            <person name="Stoeferle S."/>
            <person name="Flaiz M."/>
            <person name="Kazda M."/>
            <person name="Riedel C.U."/>
            <person name="Duerre P."/>
        </authorList>
    </citation>
    <scope>NUCLEOTIDE SEQUENCE</scope>
    <source>
        <strain evidence="1">TS8</strain>
        <plasmid evidence="1">pCadTS8_1</plasmid>
    </source>
</reference>
<name>A0ABY7AS31_9ALTE</name>
<protein>
    <submittedName>
        <fullName evidence="1">BNR-4 repeat-containing protein</fullName>
    </submittedName>
</protein>